<dbReference type="InterPro" id="IPR029045">
    <property type="entry name" value="ClpP/crotonase-like_dom_sf"/>
</dbReference>
<dbReference type="PANTHER" id="PTHR11941:SF54">
    <property type="entry name" value="ENOYL-COA HYDRATASE, MITOCHONDRIAL"/>
    <property type="match status" value="1"/>
</dbReference>
<dbReference type="RefSeq" id="WP_108580303.1">
    <property type="nucleotide sequence ID" value="NZ_CP026952.1"/>
</dbReference>
<sequence>MTSSTPTFSAPTGFRIEHDGPVATVVIDHGRVNIVDPELIESMLVHLPSVLDDPAVRCVVVRGKDRIFVGGANLTVMRRLDPDTYRAMRRWVDVQRLLERAPKPVVAALNGHALGGGAELALACDLRILHVRATFGFPETDLGIFPGAGGSQRLPRLIGPHRAKRLIMDATRLTADEALAEGLVDLVAGDDFDAVVTREAHRLASRPTATIGLVKSAIDAGWGLPIDEAMAVEEEHVMRNLELADAAEGIQAFLDKRQAEFEGR</sequence>
<dbReference type="Gene3D" id="3.90.226.10">
    <property type="entry name" value="2-enoyl-CoA Hydratase, Chain A, domain 1"/>
    <property type="match status" value="1"/>
</dbReference>
<dbReference type="PROSITE" id="PS00166">
    <property type="entry name" value="ENOYL_COA_HYDRATASE"/>
    <property type="match status" value="1"/>
</dbReference>
<accession>A0A2S0WQV4</accession>
<evidence type="ECO:0000256" key="1">
    <source>
        <dbReference type="ARBA" id="ARBA00005254"/>
    </source>
</evidence>
<proteinExistence type="inferred from homology"/>
<accession>A0A5F2ENE5</accession>
<dbReference type="Pfam" id="PF00378">
    <property type="entry name" value="ECH_1"/>
    <property type="match status" value="1"/>
</dbReference>
<dbReference type="CDD" id="cd06558">
    <property type="entry name" value="crotonase-like"/>
    <property type="match status" value="1"/>
</dbReference>
<gene>
    <name evidence="3" type="ORF">C3E78_16550</name>
</gene>
<evidence type="ECO:0000313" key="3">
    <source>
        <dbReference type="EMBL" id="AWB93692.1"/>
    </source>
</evidence>
<dbReference type="SUPFAM" id="SSF52096">
    <property type="entry name" value="ClpP/crotonase"/>
    <property type="match status" value="1"/>
</dbReference>
<keyword evidence="4" id="KW-1185">Reference proteome</keyword>
<evidence type="ECO:0000256" key="2">
    <source>
        <dbReference type="RuleBase" id="RU003707"/>
    </source>
</evidence>
<protein>
    <submittedName>
        <fullName evidence="3">Enoyl-CoA hydratase</fullName>
    </submittedName>
</protein>
<dbReference type="InterPro" id="IPR018376">
    <property type="entry name" value="Enoyl-CoA_hyd/isom_CS"/>
</dbReference>
<dbReference type="AlphaFoldDB" id="A0A2S0WQV4"/>
<dbReference type="EMBL" id="CP026952">
    <property type="protein sequence ID" value="AWB93692.1"/>
    <property type="molecule type" value="Genomic_DNA"/>
</dbReference>
<dbReference type="GO" id="GO:0003824">
    <property type="term" value="F:catalytic activity"/>
    <property type="evidence" value="ECO:0007669"/>
    <property type="project" value="InterPro"/>
</dbReference>
<dbReference type="InterPro" id="IPR001753">
    <property type="entry name" value="Enoyl-CoA_hydra/iso"/>
</dbReference>
<dbReference type="GO" id="GO:0006635">
    <property type="term" value="P:fatty acid beta-oxidation"/>
    <property type="evidence" value="ECO:0007669"/>
    <property type="project" value="TreeGrafter"/>
</dbReference>
<dbReference type="OrthoDB" id="4308938at2"/>
<dbReference type="Proteomes" id="UP000244384">
    <property type="component" value="Chromosome"/>
</dbReference>
<dbReference type="PANTHER" id="PTHR11941">
    <property type="entry name" value="ENOYL-COA HYDRATASE-RELATED"/>
    <property type="match status" value="1"/>
</dbReference>
<name>A0A2S0WQV4_9ACTN</name>
<evidence type="ECO:0000313" key="4">
    <source>
        <dbReference type="Proteomes" id="UP000244384"/>
    </source>
</evidence>
<organism evidence="3 4">
    <name type="scientific">Aeromicrobium chenweiae</name>
    <dbReference type="NCBI Taxonomy" id="2079793"/>
    <lineage>
        <taxon>Bacteria</taxon>
        <taxon>Bacillati</taxon>
        <taxon>Actinomycetota</taxon>
        <taxon>Actinomycetes</taxon>
        <taxon>Propionibacteriales</taxon>
        <taxon>Nocardioidaceae</taxon>
        <taxon>Aeromicrobium</taxon>
    </lineage>
</organism>
<dbReference type="KEGG" id="aez:C3E78_16550"/>
<reference evidence="4" key="1">
    <citation type="submission" date="2018-01" db="EMBL/GenBank/DDBJ databases">
        <authorList>
            <person name="Li J."/>
        </authorList>
    </citation>
    <scope>NUCLEOTIDE SEQUENCE [LARGE SCALE GENOMIC DNA]</scope>
    <source>
        <strain evidence="4">592</strain>
    </source>
</reference>
<comment type="similarity">
    <text evidence="1 2">Belongs to the enoyl-CoA hydratase/isomerase family.</text>
</comment>